<evidence type="ECO:0000256" key="2">
    <source>
        <dbReference type="SAM" id="Phobius"/>
    </source>
</evidence>
<dbReference type="STRING" id="361077.A0A151ZB95"/>
<feature type="compositionally biased region" description="Basic and acidic residues" evidence="1">
    <location>
        <begin position="37"/>
        <end position="49"/>
    </location>
</feature>
<evidence type="ECO:0000313" key="4">
    <source>
        <dbReference type="EMBL" id="KYQ91154.1"/>
    </source>
</evidence>
<protein>
    <submittedName>
        <fullName evidence="4">UBX domain-containing protein</fullName>
    </submittedName>
</protein>
<keyword evidence="2" id="KW-1133">Transmembrane helix</keyword>
<comment type="caution">
    <text evidence="4">The sequence shown here is derived from an EMBL/GenBank/DDBJ whole genome shotgun (WGS) entry which is preliminary data.</text>
</comment>
<dbReference type="EMBL" id="LODT01000035">
    <property type="protein sequence ID" value="KYQ91154.1"/>
    <property type="molecule type" value="Genomic_DNA"/>
</dbReference>
<gene>
    <name evidence="4" type="ORF">DLAC_08067</name>
</gene>
<organism evidence="4 5">
    <name type="scientific">Tieghemostelium lacteum</name>
    <name type="common">Slime mold</name>
    <name type="synonym">Dictyostelium lacteum</name>
    <dbReference type="NCBI Taxonomy" id="361077"/>
    <lineage>
        <taxon>Eukaryota</taxon>
        <taxon>Amoebozoa</taxon>
        <taxon>Evosea</taxon>
        <taxon>Eumycetozoa</taxon>
        <taxon>Dictyostelia</taxon>
        <taxon>Dictyosteliales</taxon>
        <taxon>Raperosteliaceae</taxon>
        <taxon>Tieghemostelium</taxon>
    </lineage>
</organism>
<dbReference type="InterPro" id="IPR001012">
    <property type="entry name" value="UBX_dom"/>
</dbReference>
<keyword evidence="2" id="KW-0812">Transmembrane</keyword>
<keyword evidence="5" id="KW-1185">Reference proteome</keyword>
<dbReference type="PROSITE" id="PS50033">
    <property type="entry name" value="UBX"/>
    <property type="match status" value="1"/>
</dbReference>
<proteinExistence type="predicted"/>
<evidence type="ECO:0000256" key="1">
    <source>
        <dbReference type="SAM" id="MobiDB-lite"/>
    </source>
</evidence>
<evidence type="ECO:0000313" key="5">
    <source>
        <dbReference type="Proteomes" id="UP000076078"/>
    </source>
</evidence>
<dbReference type="SUPFAM" id="SSF54236">
    <property type="entry name" value="Ubiquitin-like"/>
    <property type="match status" value="1"/>
</dbReference>
<dbReference type="InParanoid" id="A0A151ZB95"/>
<dbReference type="InterPro" id="IPR029071">
    <property type="entry name" value="Ubiquitin-like_domsf"/>
</dbReference>
<dbReference type="OrthoDB" id="1026733at2759"/>
<accession>A0A151ZB95</accession>
<feature type="compositionally biased region" description="Acidic residues" evidence="1">
    <location>
        <begin position="86"/>
        <end position="97"/>
    </location>
</feature>
<evidence type="ECO:0000259" key="3">
    <source>
        <dbReference type="PROSITE" id="PS50033"/>
    </source>
</evidence>
<feature type="transmembrane region" description="Helical" evidence="2">
    <location>
        <begin position="6"/>
        <end position="26"/>
    </location>
</feature>
<sequence>MLGKIIAAIYVLVLLILFIFEVILPWKRRQGTTVNHKQKEKEQNESNKKERIRQRIKKLEKIKEYERLLATGEAGSQLINPVYVESDSENDDSDSEQESSTTTQIIKQQNREYRESLKVDRIKEQTKRDQLEMEKLKEDKRKKRLDQLKLKFKNMETSPKVGGPLTSNIQIKLPNGQKIIRKFLITDTIQVTISF</sequence>
<keyword evidence="2" id="KW-0472">Membrane</keyword>
<dbReference type="AlphaFoldDB" id="A0A151ZB95"/>
<feature type="domain" description="UBX" evidence="3">
    <location>
        <begin position="166"/>
        <end position="195"/>
    </location>
</feature>
<feature type="region of interest" description="Disordered" evidence="1">
    <location>
        <begin position="33"/>
        <end position="52"/>
    </location>
</feature>
<feature type="region of interest" description="Disordered" evidence="1">
    <location>
        <begin position="85"/>
        <end position="106"/>
    </location>
</feature>
<dbReference type="Proteomes" id="UP000076078">
    <property type="component" value="Unassembled WGS sequence"/>
</dbReference>
<reference evidence="4 5" key="1">
    <citation type="submission" date="2015-12" db="EMBL/GenBank/DDBJ databases">
        <title>Dictyostelia acquired genes for synthesis and detection of signals that induce cell-type specialization by lateral gene transfer from prokaryotes.</title>
        <authorList>
            <person name="Gloeckner G."/>
            <person name="Schaap P."/>
        </authorList>
    </citation>
    <scope>NUCLEOTIDE SEQUENCE [LARGE SCALE GENOMIC DNA]</scope>
    <source>
        <strain evidence="4 5">TK</strain>
    </source>
</reference>
<name>A0A151ZB95_TIELA</name>